<evidence type="ECO:0000313" key="4">
    <source>
        <dbReference type="Proteomes" id="UP000319010"/>
    </source>
</evidence>
<evidence type="ECO:0000313" key="3">
    <source>
        <dbReference type="EMBL" id="TQD42314.1"/>
    </source>
</evidence>
<feature type="compositionally biased region" description="Polar residues" evidence="1">
    <location>
        <begin position="163"/>
        <end position="194"/>
    </location>
</feature>
<feature type="transmembrane region" description="Helical" evidence="2">
    <location>
        <begin position="6"/>
        <end position="23"/>
    </location>
</feature>
<reference evidence="3 4" key="1">
    <citation type="submission" date="2019-06" db="EMBL/GenBank/DDBJ databases">
        <title>Draft genome sequence of Actinomyces johnsonii CCUG 34287T.</title>
        <authorList>
            <person name="Salva-Serra F."/>
            <person name="Cardew S."/>
            <person name="Moore E."/>
        </authorList>
    </citation>
    <scope>NUCLEOTIDE SEQUENCE [LARGE SCALE GENOMIC DNA]</scope>
    <source>
        <strain evidence="3 4">CCUG 34287</strain>
    </source>
</reference>
<gene>
    <name evidence="3" type="ORF">FK256_10440</name>
</gene>
<proteinExistence type="predicted"/>
<feature type="compositionally biased region" description="Low complexity" evidence="1">
    <location>
        <begin position="148"/>
        <end position="162"/>
    </location>
</feature>
<evidence type="ECO:0008006" key="5">
    <source>
        <dbReference type="Google" id="ProtNLM"/>
    </source>
</evidence>
<evidence type="ECO:0000256" key="1">
    <source>
        <dbReference type="SAM" id="MobiDB-lite"/>
    </source>
</evidence>
<keyword evidence="2" id="KW-0812">Transmembrane</keyword>
<dbReference type="EMBL" id="VICB01000017">
    <property type="protein sequence ID" value="TQD42314.1"/>
    <property type="molecule type" value="Genomic_DNA"/>
</dbReference>
<sequence length="223" mass="22278">MLGGLLLFLLLFVVAIIVGYFWVRGTIRSQEEERAAAKVHTVYPTPVACDPAALSNTVHGPESVGVGAGATFTISLVNNGSAPCLLDAGSQAVGVRVSSGSQQVWDSIACPVGQAERPLLLPPGQAADVSVTWNGNAATSDCAAATAAPASPAGTSASSTPSNDASAQATGQETPSADPSATDGSSAGQAQTAPGNAAGAGTYRFRFVMGGKDLTEDRVFVVG</sequence>
<dbReference type="Proteomes" id="UP000319010">
    <property type="component" value="Unassembled WGS sequence"/>
</dbReference>
<protein>
    <recommendedName>
        <fullName evidence="5">DUF4232 domain-containing protein</fullName>
    </recommendedName>
</protein>
<accession>A0A508A1L5</accession>
<comment type="caution">
    <text evidence="3">The sequence shown here is derived from an EMBL/GenBank/DDBJ whole genome shotgun (WGS) entry which is preliminary data.</text>
</comment>
<evidence type="ECO:0000256" key="2">
    <source>
        <dbReference type="SAM" id="Phobius"/>
    </source>
</evidence>
<keyword evidence="2" id="KW-1133">Transmembrane helix</keyword>
<name>A0A508A1L5_9ACTO</name>
<keyword evidence="2" id="KW-0472">Membrane</keyword>
<dbReference type="AlphaFoldDB" id="A0A508A1L5"/>
<feature type="region of interest" description="Disordered" evidence="1">
    <location>
        <begin position="148"/>
        <end position="196"/>
    </location>
</feature>
<organism evidence="3 4">
    <name type="scientific">Actinomyces johnsonii</name>
    <dbReference type="NCBI Taxonomy" id="544581"/>
    <lineage>
        <taxon>Bacteria</taxon>
        <taxon>Bacillati</taxon>
        <taxon>Actinomycetota</taxon>
        <taxon>Actinomycetes</taxon>
        <taxon>Actinomycetales</taxon>
        <taxon>Actinomycetaceae</taxon>
        <taxon>Actinomyces</taxon>
    </lineage>
</organism>